<keyword evidence="6 14" id="KW-0812">Transmembrane</keyword>
<evidence type="ECO:0000256" key="5">
    <source>
        <dbReference type="ARBA" id="ARBA00022496"/>
    </source>
</evidence>
<reference evidence="18 19" key="1">
    <citation type="submission" date="2019-08" db="EMBL/GenBank/DDBJ databases">
        <title>Genome sequencing of Psyttalia spp.-associated microbial isolates reveals a potentially novel species in the Serratia genus.</title>
        <authorList>
            <person name="Tannieres-Laurent M."/>
            <person name="Sparks M.E."/>
            <person name="Blackburn M.B."/>
            <person name="Gundersen-Rindal D.E."/>
            <person name="Bon M.-C."/>
        </authorList>
    </citation>
    <scope>NUCLEOTIDE SEQUENCE [LARGE SCALE GENOMIC DNA]</scope>
    <source>
        <strain evidence="19">Pon4B</strain>
    </source>
</reference>
<keyword evidence="4 14" id="KW-1134">Transmembrane beta strand</keyword>
<comment type="subcellular location">
    <subcellularLocation>
        <location evidence="1 14">Cell outer membrane</location>
        <topology evidence="1 14">Multi-pass membrane protein</topology>
    </subcellularLocation>
</comment>
<dbReference type="PANTHER" id="PTHR32552">
    <property type="entry name" value="FERRICHROME IRON RECEPTOR-RELATED"/>
    <property type="match status" value="1"/>
</dbReference>
<dbReference type="Gene3D" id="2.40.170.20">
    <property type="entry name" value="TonB-dependent receptor, beta-barrel domain"/>
    <property type="match status" value="1"/>
</dbReference>
<sequence>MVLIIIHIDRQSVNGYFNACLRWPGSRPTARLLLEEGLFLNKFNELNLRHAYLCPFFLGMVPCLTLAAGEESIWVVADGSSSGNVPQGYAAQQAEVATKTRSALVDVPQFVSVVNRQQMDVQSADTVSQALRYSAGVAVERFGAFSSGVDFARMRGFEADYYLDGLRVIGNTGIWGPQIETWGLQSVEVLHGPSSSLYGQGGAGGVINMISRRPSATESNQLKLDVGNDRTRSLSLDATGALTDDEQWLYRFDGLAATRGSQIEDTRQKRLYLAPAITWQPNERTRWTVLTHYLREPESGYYNTLPAQVLGLLPNARGKIDTDKNYSDPAHENSSRTQYDVTSLFEVQLNDRWRLKQNLRYSHVDSAVRRDFTRAITPDNRLLTAVYQDSPSQADSIVMDNQAEVKFATGAIAHQGLVGIDYQTGKLDKDWWGSQTVTFDPWSGQYRPSFDPVPVSRTSTTQRFHRTGLYGQDEASWRGWHLLLGGRHDWSRMRTSDNLVHTQTQTNDAAWSYRAGLSHPFDSGLAPWASVSTAFDPLTGTDAQGSPFKPTHSTQYEMGLKLQPPGSAMMTSLAVYQLTQRDVNTIDPLNPSYYTQTGEVRSRGVELESRAALTDSLNLMLSYAWVNNVVTQANDNTLGRHPVGVPAQTGSMWLDYRFTKGPLQGLLIGGGARYLGASWGDGANTFKVPAVWLGDMTVRYTPGAWDPRLYNLELGLTINNLTNKSYVASCTSAPYCSIGIERSVTGSISWYF</sequence>
<evidence type="ECO:0000256" key="10">
    <source>
        <dbReference type="ARBA" id="ARBA00023077"/>
    </source>
</evidence>
<protein>
    <submittedName>
        <fullName evidence="18">TonB-dependent siderophore receptor</fullName>
    </submittedName>
</protein>
<dbReference type="PANTHER" id="PTHR32552:SF68">
    <property type="entry name" value="FERRICHROME OUTER MEMBRANE TRANSPORTER_PHAGE RECEPTOR"/>
    <property type="match status" value="1"/>
</dbReference>
<keyword evidence="5" id="KW-0410">Iron transport</keyword>
<evidence type="ECO:0000256" key="1">
    <source>
        <dbReference type="ARBA" id="ARBA00004571"/>
    </source>
</evidence>
<evidence type="ECO:0000256" key="11">
    <source>
        <dbReference type="ARBA" id="ARBA00023136"/>
    </source>
</evidence>
<keyword evidence="12 18" id="KW-0675">Receptor</keyword>
<dbReference type="Gene3D" id="2.170.130.10">
    <property type="entry name" value="TonB-dependent receptor, plug domain"/>
    <property type="match status" value="1"/>
</dbReference>
<evidence type="ECO:0000256" key="13">
    <source>
        <dbReference type="ARBA" id="ARBA00023237"/>
    </source>
</evidence>
<accession>A0ABS8J2L2</accession>
<dbReference type="Pfam" id="PF07715">
    <property type="entry name" value="Plug"/>
    <property type="match status" value="1"/>
</dbReference>
<evidence type="ECO:0000256" key="7">
    <source>
        <dbReference type="ARBA" id="ARBA00022729"/>
    </source>
</evidence>
<evidence type="ECO:0000256" key="6">
    <source>
        <dbReference type="ARBA" id="ARBA00022692"/>
    </source>
</evidence>
<keyword evidence="19" id="KW-1185">Reference proteome</keyword>
<dbReference type="PROSITE" id="PS52016">
    <property type="entry name" value="TONB_DEPENDENT_REC_3"/>
    <property type="match status" value="1"/>
</dbReference>
<dbReference type="InterPro" id="IPR010105">
    <property type="entry name" value="TonB_sidphr_rcpt"/>
</dbReference>
<keyword evidence="9" id="KW-0406">Ion transport</keyword>
<evidence type="ECO:0000256" key="8">
    <source>
        <dbReference type="ARBA" id="ARBA00023004"/>
    </source>
</evidence>
<keyword evidence="10 15" id="KW-0798">TonB box</keyword>
<organism evidence="18 19">
    <name type="scientific">Serratia montpellierensis</name>
    <dbReference type="NCBI Taxonomy" id="2598730"/>
    <lineage>
        <taxon>Bacteria</taxon>
        <taxon>Pseudomonadati</taxon>
        <taxon>Pseudomonadota</taxon>
        <taxon>Gammaproteobacteria</taxon>
        <taxon>Enterobacterales</taxon>
        <taxon>Yersiniaceae</taxon>
        <taxon>Serratia</taxon>
    </lineage>
</organism>
<keyword evidence="8" id="KW-0408">Iron</keyword>
<evidence type="ECO:0000259" key="17">
    <source>
        <dbReference type="Pfam" id="PF07715"/>
    </source>
</evidence>
<keyword evidence="13 14" id="KW-0998">Cell outer membrane</keyword>
<evidence type="ECO:0000256" key="2">
    <source>
        <dbReference type="ARBA" id="ARBA00009810"/>
    </source>
</evidence>
<dbReference type="InterPro" id="IPR000531">
    <property type="entry name" value="Beta-barrel_TonB"/>
</dbReference>
<dbReference type="CDD" id="cd01347">
    <property type="entry name" value="ligand_gated_channel"/>
    <property type="match status" value="1"/>
</dbReference>
<feature type="domain" description="TonB-dependent receptor-like beta-barrel" evidence="16">
    <location>
        <begin position="279"/>
        <end position="721"/>
    </location>
</feature>
<dbReference type="SUPFAM" id="SSF56935">
    <property type="entry name" value="Porins"/>
    <property type="match status" value="1"/>
</dbReference>
<dbReference type="InterPro" id="IPR039426">
    <property type="entry name" value="TonB-dep_rcpt-like"/>
</dbReference>
<evidence type="ECO:0000256" key="3">
    <source>
        <dbReference type="ARBA" id="ARBA00022448"/>
    </source>
</evidence>
<gene>
    <name evidence="18" type="ORF">FUU20_05535</name>
</gene>
<evidence type="ECO:0000313" key="18">
    <source>
        <dbReference type="EMBL" id="MCC7658229.1"/>
    </source>
</evidence>
<dbReference type="InterPro" id="IPR037066">
    <property type="entry name" value="Plug_dom_sf"/>
</dbReference>
<dbReference type="Proteomes" id="UP001199135">
    <property type="component" value="Unassembled WGS sequence"/>
</dbReference>
<keyword evidence="7" id="KW-0732">Signal</keyword>
<name>A0ABS8J2L2_9GAMM</name>
<evidence type="ECO:0000313" key="19">
    <source>
        <dbReference type="Proteomes" id="UP001199135"/>
    </source>
</evidence>
<comment type="caution">
    <text evidence="18">The sequence shown here is derived from an EMBL/GenBank/DDBJ whole genome shotgun (WGS) entry which is preliminary data.</text>
</comment>
<evidence type="ECO:0000256" key="12">
    <source>
        <dbReference type="ARBA" id="ARBA00023170"/>
    </source>
</evidence>
<keyword evidence="3 14" id="KW-0813">Transport</keyword>
<dbReference type="NCBIfam" id="TIGR01783">
    <property type="entry name" value="TonB-siderophor"/>
    <property type="match status" value="1"/>
</dbReference>
<feature type="domain" description="TonB-dependent receptor plug" evidence="17">
    <location>
        <begin position="105"/>
        <end position="206"/>
    </location>
</feature>
<dbReference type="Pfam" id="PF00593">
    <property type="entry name" value="TonB_dep_Rec_b-barrel"/>
    <property type="match status" value="1"/>
</dbReference>
<evidence type="ECO:0000256" key="4">
    <source>
        <dbReference type="ARBA" id="ARBA00022452"/>
    </source>
</evidence>
<evidence type="ECO:0000256" key="15">
    <source>
        <dbReference type="RuleBase" id="RU003357"/>
    </source>
</evidence>
<dbReference type="InterPro" id="IPR012910">
    <property type="entry name" value="Plug_dom"/>
</dbReference>
<comment type="similarity">
    <text evidence="2 14 15">Belongs to the TonB-dependent receptor family.</text>
</comment>
<evidence type="ECO:0000256" key="9">
    <source>
        <dbReference type="ARBA" id="ARBA00023065"/>
    </source>
</evidence>
<evidence type="ECO:0000256" key="14">
    <source>
        <dbReference type="PROSITE-ProRule" id="PRU01360"/>
    </source>
</evidence>
<dbReference type="InterPro" id="IPR036942">
    <property type="entry name" value="Beta-barrel_TonB_sf"/>
</dbReference>
<keyword evidence="11 14" id="KW-0472">Membrane</keyword>
<proteinExistence type="inferred from homology"/>
<evidence type="ECO:0000259" key="16">
    <source>
        <dbReference type="Pfam" id="PF00593"/>
    </source>
</evidence>
<dbReference type="EMBL" id="VOSO01000008">
    <property type="protein sequence ID" value="MCC7658229.1"/>
    <property type="molecule type" value="Genomic_DNA"/>
</dbReference>